<dbReference type="PANTHER" id="PTHR21371">
    <property type="entry name" value="KETOL-ACID REDUCTOISOMERASE, MITOCHONDRIAL"/>
    <property type="match status" value="1"/>
</dbReference>
<feature type="non-terminal residue" evidence="2">
    <location>
        <position position="158"/>
    </location>
</feature>
<reference evidence="2" key="2">
    <citation type="submission" date="2021-04" db="EMBL/GenBank/DDBJ databases">
        <authorList>
            <person name="Gilroy R."/>
        </authorList>
    </citation>
    <scope>NUCLEOTIDE SEQUENCE</scope>
    <source>
        <strain evidence="2">CHK188-5543</strain>
    </source>
</reference>
<dbReference type="AlphaFoldDB" id="A0A9D2B7E4"/>
<feature type="domain" description="KARI N-terminal Rossmann" evidence="1">
    <location>
        <begin position="2"/>
        <end position="158"/>
    </location>
</feature>
<evidence type="ECO:0000313" key="2">
    <source>
        <dbReference type="EMBL" id="HIX66040.1"/>
    </source>
</evidence>
<evidence type="ECO:0000259" key="1">
    <source>
        <dbReference type="PROSITE" id="PS51850"/>
    </source>
</evidence>
<protein>
    <submittedName>
        <fullName evidence="2">NAD(P)-binding domain-containing protein</fullName>
    </submittedName>
</protein>
<dbReference type="Gene3D" id="3.40.50.720">
    <property type="entry name" value="NAD(P)-binding Rossmann-like Domain"/>
    <property type="match status" value="1"/>
</dbReference>
<dbReference type="InterPro" id="IPR013023">
    <property type="entry name" value="KARI"/>
</dbReference>
<dbReference type="PANTHER" id="PTHR21371:SF1">
    <property type="entry name" value="KETOL-ACID REDUCTOISOMERASE, MITOCHONDRIAL"/>
    <property type="match status" value="1"/>
</dbReference>
<dbReference type="Proteomes" id="UP000886800">
    <property type="component" value="Unassembled WGS sequence"/>
</dbReference>
<dbReference type="PROSITE" id="PS51850">
    <property type="entry name" value="KARI_N"/>
    <property type="match status" value="1"/>
</dbReference>
<evidence type="ECO:0000313" key="3">
    <source>
        <dbReference type="Proteomes" id="UP000886800"/>
    </source>
</evidence>
<sequence length="158" mass="17174">MSKVYYDKDGNIDLIKDKVVAIIGYGNQGRSQALNLRDSGVKNIIVGSVHDASWTTANDDGFPVYSIPEAAKKCDILFLLLPDEVAPDIYVRDIAPNLHSGAVLNFSSGYNITYGFIKPAADLDVIMVAPRMIGKGVRETYENGTGFPTFLVVNQDAT</sequence>
<organism evidence="2 3">
    <name type="scientific">Candidatus Anaerotruncus excrementipullorum</name>
    <dbReference type="NCBI Taxonomy" id="2838465"/>
    <lineage>
        <taxon>Bacteria</taxon>
        <taxon>Bacillati</taxon>
        <taxon>Bacillota</taxon>
        <taxon>Clostridia</taxon>
        <taxon>Eubacteriales</taxon>
        <taxon>Oscillospiraceae</taxon>
        <taxon>Anaerotruncus</taxon>
    </lineage>
</organism>
<comment type="caution">
    <text evidence="2">The sequence shown here is derived from an EMBL/GenBank/DDBJ whole genome shotgun (WGS) entry which is preliminary data.</text>
</comment>
<dbReference type="InterPro" id="IPR013116">
    <property type="entry name" value="KARI_N"/>
</dbReference>
<dbReference type="GO" id="GO:0009097">
    <property type="term" value="P:isoleucine biosynthetic process"/>
    <property type="evidence" value="ECO:0007669"/>
    <property type="project" value="TreeGrafter"/>
</dbReference>
<dbReference type="InterPro" id="IPR036291">
    <property type="entry name" value="NAD(P)-bd_dom_sf"/>
</dbReference>
<dbReference type="GO" id="GO:0009099">
    <property type="term" value="P:L-valine biosynthetic process"/>
    <property type="evidence" value="ECO:0007669"/>
    <property type="project" value="TreeGrafter"/>
</dbReference>
<dbReference type="Pfam" id="PF07991">
    <property type="entry name" value="KARI_N"/>
    <property type="match status" value="1"/>
</dbReference>
<dbReference type="GO" id="GO:0004455">
    <property type="term" value="F:ketol-acid reductoisomerase activity"/>
    <property type="evidence" value="ECO:0007669"/>
    <property type="project" value="TreeGrafter"/>
</dbReference>
<proteinExistence type="predicted"/>
<dbReference type="SUPFAM" id="SSF51735">
    <property type="entry name" value="NAD(P)-binding Rossmann-fold domains"/>
    <property type="match status" value="1"/>
</dbReference>
<dbReference type="EMBL" id="DXES01000161">
    <property type="protein sequence ID" value="HIX66040.1"/>
    <property type="molecule type" value="Genomic_DNA"/>
</dbReference>
<accession>A0A9D2B7E4</accession>
<reference evidence="2" key="1">
    <citation type="journal article" date="2021" name="PeerJ">
        <title>Extensive microbial diversity within the chicken gut microbiome revealed by metagenomics and culture.</title>
        <authorList>
            <person name="Gilroy R."/>
            <person name="Ravi A."/>
            <person name="Getino M."/>
            <person name="Pursley I."/>
            <person name="Horton D.L."/>
            <person name="Alikhan N.F."/>
            <person name="Baker D."/>
            <person name="Gharbi K."/>
            <person name="Hall N."/>
            <person name="Watson M."/>
            <person name="Adriaenssens E.M."/>
            <person name="Foster-Nyarko E."/>
            <person name="Jarju S."/>
            <person name="Secka A."/>
            <person name="Antonio M."/>
            <person name="Oren A."/>
            <person name="Chaudhuri R.R."/>
            <person name="La Ragione R."/>
            <person name="Hildebrand F."/>
            <person name="Pallen M.J."/>
        </authorList>
    </citation>
    <scope>NUCLEOTIDE SEQUENCE</scope>
    <source>
        <strain evidence="2">CHK188-5543</strain>
    </source>
</reference>
<gene>
    <name evidence="2" type="ORF">H9736_07300</name>
</gene>
<name>A0A9D2B7E4_9FIRM</name>